<dbReference type="Pfam" id="PF09863">
    <property type="entry name" value="DUF2090"/>
    <property type="match status" value="1"/>
</dbReference>
<feature type="domain" description="DUF2090" evidence="7">
    <location>
        <begin position="326"/>
        <end position="610"/>
    </location>
</feature>
<evidence type="ECO:0000256" key="1">
    <source>
        <dbReference type="ARBA" id="ARBA00010688"/>
    </source>
</evidence>
<organism evidence="8 9">
    <name type="scientific">Candidatus Criblamydia sequanensis CRIB-18</name>
    <dbReference type="NCBI Taxonomy" id="1437425"/>
    <lineage>
        <taxon>Bacteria</taxon>
        <taxon>Pseudomonadati</taxon>
        <taxon>Chlamydiota</taxon>
        <taxon>Chlamydiia</taxon>
        <taxon>Parachlamydiales</taxon>
        <taxon>Candidatus Criblamydiaceae</taxon>
        <taxon>Candidatus Criblamydia</taxon>
    </lineage>
</organism>
<dbReference type="InterPro" id="IPR050306">
    <property type="entry name" value="PfkB_Carbo_kinase"/>
</dbReference>
<feature type="domain" description="Carbohydrate kinase PfkB" evidence="6">
    <location>
        <begin position="7"/>
        <end position="306"/>
    </location>
</feature>
<evidence type="ECO:0000256" key="5">
    <source>
        <dbReference type="ARBA" id="ARBA00022840"/>
    </source>
</evidence>
<dbReference type="Pfam" id="PF00294">
    <property type="entry name" value="PfkB"/>
    <property type="match status" value="1"/>
</dbReference>
<evidence type="ECO:0000256" key="4">
    <source>
        <dbReference type="ARBA" id="ARBA00022777"/>
    </source>
</evidence>
<evidence type="ECO:0000259" key="7">
    <source>
        <dbReference type="Pfam" id="PF09863"/>
    </source>
</evidence>
<dbReference type="PANTHER" id="PTHR43085:SF1">
    <property type="entry name" value="PSEUDOURIDINE KINASE-RELATED"/>
    <property type="match status" value="1"/>
</dbReference>
<dbReference type="AlphaFoldDB" id="A0A090CZ94"/>
<gene>
    <name evidence="8" type="ORF">CSEC_1458</name>
</gene>
<dbReference type="GO" id="GO:0005524">
    <property type="term" value="F:ATP binding"/>
    <property type="evidence" value="ECO:0007669"/>
    <property type="project" value="UniProtKB-KW"/>
</dbReference>
<evidence type="ECO:0000256" key="3">
    <source>
        <dbReference type="ARBA" id="ARBA00022741"/>
    </source>
</evidence>
<evidence type="ECO:0000259" key="6">
    <source>
        <dbReference type="Pfam" id="PF00294"/>
    </source>
</evidence>
<dbReference type="eggNOG" id="COG0524">
    <property type="taxonomic scope" value="Bacteria"/>
</dbReference>
<keyword evidence="4 8" id="KW-0418">Kinase</keyword>
<name>A0A090CZ94_9BACT</name>
<dbReference type="Gene3D" id="2.20.150.10">
    <property type="entry name" value="putative 5-dehydro-2- deoxygluconokinase"/>
    <property type="match status" value="1"/>
</dbReference>
<dbReference type="SUPFAM" id="SSF53613">
    <property type="entry name" value="Ribokinase-like"/>
    <property type="match status" value="1"/>
</dbReference>
<dbReference type="InterPro" id="IPR029056">
    <property type="entry name" value="Ribokinase-like"/>
</dbReference>
<dbReference type="InterPro" id="IPR013785">
    <property type="entry name" value="Aldolase_TIM"/>
</dbReference>
<dbReference type="InterPro" id="IPR018659">
    <property type="entry name" value="DUF2090"/>
</dbReference>
<accession>A0A090CZ94</accession>
<dbReference type="InterPro" id="IPR023314">
    <property type="entry name" value="Myo_inos_IolC-like_sf"/>
</dbReference>
<sequence>MELKSIQIACLGEAMVNLLSLEIGIGLAETTTFAKSIGGKPCHIALGLKRLGLDTALIGRVGHDPLGTFFKSELEKEGIDTSFIELDERNHTSLALVALDSEDPTSIALFRKESADQNLELDNKNFENIDCLIISPIVFIYPKLYESAKEAIKHLPSRSRLVLDLTLPHYYKAEIEESSKHEAPGIIKERIEALLPFADLVIATPKDLDALFGPLPIEISLKNLKRASKADILFIDFDGLNGYYPKEGSAIFSDPIPLQLLNNFGREDSFIAGFLSVWYRRGPIETALLTAEIVKALVMSREDVVSALPFSDEVEVFIEKNSQKNATLLHESHLKKEEESSICLLSFEHKGHFQELSEKHHRDEKDINHFKKLLFEGFRLVGGRLGKTRLGIIVDEQYGKEILHDSTRSQFFTSRAIDDGKSKEIDFLDGKHALALMLSWPRSQLVKVLCHLGDKSMMKIQFERLKELQEASQLTHHKFLIELYDKSRYGNFEETKKAMKICYEMGIRPTFWQIQPFKDLKDWEDLEKLMDEYDPISSHILLLGDQKALQEETLPLKRLREKNKKIHGFVVGRSLWGEIAEHWFGRRISDAVVINEISYRFNRLADTWENKPYLGEEFASAQSLALNP</sequence>
<dbReference type="EMBL" id="CCEJ010000007">
    <property type="protein sequence ID" value="CDR34272.1"/>
    <property type="molecule type" value="Genomic_DNA"/>
</dbReference>
<reference evidence="8" key="2">
    <citation type="submission" date="2014-09" db="EMBL/GenBank/DDBJ databases">
        <title>Criblamydia sequanensis harbors a mega-plasmid encoding arsenite resistance.</title>
        <authorList>
            <person name="Bertelli C."/>
            <person name="Goesmann A."/>
            <person name="Greub G."/>
        </authorList>
    </citation>
    <scope>NUCLEOTIDE SEQUENCE [LARGE SCALE GENOMIC DNA]</scope>
    <source>
        <strain evidence="8">CRIB-18</strain>
    </source>
</reference>
<keyword evidence="3" id="KW-0547">Nucleotide-binding</keyword>
<dbReference type="Gene3D" id="3.20.20.70">
    <property type="entry name" value="Aldolase class I"/>
    <property type="match status" value="1"/>
</dbReference>
<dbReference type="STRING" id="1437425.CSEC_1458"/>
<comment type="similarity">
    <text evidence="1">Belongs to the carbohydrate kinase PfkB family.</text>
</comment>
<evidence type="ECO:0000313" key="8">
    <source>
        <dbReference type="EMBL" id="CDR34272.1"/>
    </source>
</evidence>
<proteinExistence type="inferred from homology"/>
<dbReference type="eggNOG" id="COG3892">
    <property type="taxonomic scope" value="Bacteria"/>
</dbReference>
<comment type="caution">
    <text evidence="8">The sequence shown here is derived from an EMBL/GenBank/DDBJ whole genome shotgun (WGS) entry which is preliminary data.</text>
</comment>
<dbReference type="OrthoDB" id="9813569at2"/>
<reference evidence="8" key="1">
    <citation type="submission" date="2013-12" db="EMBL/GenBank/DDBJ databases">
        <authorList>
            <person name="Linke B."/>
        </authorList>
    </citation>
    <scope>NUCLEOTIDE SEQUENCE [LARGE SCALE GENOMIC DNA]</scope>
    <source>
        <strain evidence="8">CRIB-18</strain>
    </source>
</reference>
<keyword evidence="2" id="KW-0808">Transferase</keyword>
<dbReference type="RefSeq" id="WP_041017822.1">
    <property type="nucleotide sequence ID" value="NZ_CCEJ010000007.1"/>
</dbReference>
<dbReference type="Gene3D" id="3.40.1190.20">
    <property type="match status" value="1"/>
</dbReference>
<dbReference type="PANTHER" id="PTHR43085">
    <property type="entry name" value="HEXOKINASE FAMILY MEMBER"/>
    <property type="match status" value="1"/>
</dbReference>
<keyword evidence="5" id="KW-0067">ATP-binding</keyword>
<keyword evidence="9" id="KW-1185">Reference proteome</keyword>
<dbReference type="Proteomes" id="UP000031552">
    <property type="component" value="Unassembled WGS sequence"/>
</dbReference>
<evidence type="ECO:0000313" key="9">
    <source>
        <dbReference type="Proteomes" id="UP000031552"/>
    </source>
</evidence>
<dbReference type="GO" id="GO:0016301">
    <property type="term" value="F:kinase activity"/>
    <property type="evidence" value="ECO:0007669"/>
    <property type="project" value="UniProtKB-KW"/>
</dbReference>
<dbReference type="InterPro" id="IPR011611">
    <property type="entry name" value="PfkB_dom"/>
</dbReference>
<protein>
    <submittedName>
        <fullName evidence="8">Kinase, pfkB family</fullName>
    </submittedName>
</protein>
<evidence type="ECO:0000256" key="2">
    <source>
        <dbReference type="ARBA" id="ARBA00022679"/>
    </source>
</evidence>